<accession>A0ABY5FRI9</accession>
<dbReference type="EMBL" id="CP101462">
    <property type="protein sequence ID" value="UTT44140.1"/>
    <property type="molecule type" value="Genomic_DNA"/>
</dbReference>
<reference evidence="1" key="1">
    <citation type="submission" date="2022-07" db="EMBL/GenBank/DDBJ databases">
        <title>Complete genome of CX2.</title>
        <authorList>
            <person name="Cao G."/>
        </authorList>
    </citation>
    <scope>NUCLEOTIDE SEQUENCE</scope>
    <source>
        <strain evidence="1">CX2</strain>
    </source>
</reference>
<evidence type="ECO:0008006" key="3">
    <source>
        <dbReference type="Google" id="ProtNLM"/>
    </source>
</evidence>
<proteinExistence type="predicted"/>
<gene>
    <name evidence="1" type="ORF">NMQ00_06475</name>
</gene>
<evidence type="ECO:0000313" key="1">
    <source>
        <dbReference type="EMBL" id="UTT44140.1"/>
    </source>
</evidence>
<keyword evidence="2" id="KW-1185">Reference proteome</keyword>
<name>A0ABY5FRI9_9BACL</name>
<dbReference type="RefSeq" id="WP_255178421.1">
    <property type="nucleotide sequence ID" value="NZ_CP101462.1"/>
</dbReference>
<sequence>MSTLIVLTWLLGGAMFWYTDMERTTERLALDILAVRFESHVMVAKRSCGSTAVTVPKPTGTINCRPLGDGTVEVDIRLDTGERHKEVIYFDD</sequence>
<organism evidence="1 2">
    <name type="scientific">Exiguobacterium aurantiacum</name>
    <dbReference type="NCBI Taxonomy" id="33987"/>
    <lineage>
        <taxon>Bacteria</taxon>
        <taxon>Bacillati</taxon>
        <taxon>Bacillota</taxon>
        <taxon>Bacilli</taxon>
        <taxon>Bacillales</taxon>
        <taxon>Bacillales Family XII. Incertae Sedis</taxon>
        <taxon>Exiguobacterium</taxon>
    </lineage>
</organism>
<protein>
    <recommendedName>
        <fullName evidence="3">Tfp pilus assembly protein PilV</fullName>
    </recommendedName>
</protein>
<dbReference type="Proteomes" id="UP001060325">
    <property type="component" value="Chromosome"/>
</dbReference>
<evidence type="ECO:0000313" key="2">
    <source>
        <dbReference type="Proteomes" id="UP001060325"/>
    </source>
</evidence>